<keyword evidence="11" id="KW-0333">Golgi apparatus</keyword>
<dbReference type="SUPFAM" id="SSF53474">
    <property type="entry name" value="alpha/beta-Hydrolases"/>
    <property type="match status" value="1"/>
</dbReference>
<evidence type="ECO:0000313" key="17">
    <source>
        <dbReference type="EMBL" id="GMG22830.1"/>
    </source>
</evidence>
<evidence type="ECO:0000256" key="6">
    <source>
        <dbReference type="ARBA" id="ARBA00022692"/>
    </source>
</evidence>
<keyword evidence="18" id="KW-1185">Reference proteome</keyword>
<evidence type="ECO:0000256" key="2">
    <source>
        <dbReference type="ARBA" id="ARBA00004393"/>
    </source>
</evidence>
<feature type="region of interest" description="Disordered" evidence="15">
    <location>
        <begin position="554"/>
        <end position="577"/>
    </location>
</feature>
<keyword evidence="6 16" id="KW-0812">Transmembrane</keyword>
<dbReference type="Pfam" id="PF00450">
    <property type="entry name" value="Peptidase_S10"/>
    <property type="match status" value="1"/>
</dbReference>
<dbReference type="InterPro" id="IPR001563">
    <property type="entry name" value="Peptidase_S10"/>
</dbReference>
<name>A0A9W6YXG5_AMBMO</name>
<dbReference type="Gene3D" id="3.40.50.1820">
    <property type="entry name" value="alpha/beta hydrolase"/>
    <property type="match status" value="1"/>
</dbReference>
<comment type="similarity">
    <text evidence="3 14">Belongs to the peptidase S10 family.</text>
</comment>
<dbReference type="PROSITE" id="PS00131">
    <property type="entry name" value="CARBOXYPEPT_SER_SER"/>
    <property type="match status" value="1"/>
</dbReference>
<keyword evidence="5 14" id="KW-0645">Protease</keyword>
<dbReference type="PANTHER" id="PTHR11802">
    <property type="entry name" value="SERINE PROTEASE FAMILY S10 SERINE CARBOXYPEPTIDASE"/>
    <property type="match status" value="1"/>
</dbReference>
<feature type="signal peptide" evidence="14">
    <location>
        <begin position="1"/>
        <end position="22"/>
    </location>
</feature>
<dbReference type="PRINTS" id="PR00724">
    <property type="entry name" value="CRBOXYPTASEC"/>
</dbReference>
<dbReference type="EMBL" id="BSXU01001016">
    <property type="protein sequence ID" value="GMG22830.1"/>
    <property type="molecule type" value="Genomic_DNA"/>
</dbReference>
<sequence>MKINTILGTFVSTISLFAGLSAGETADDFLVKDLPGLSEIPVQKRPIMHAGQLELSAENNTDLFFWKFAKPKTNSTLSELRDNRLVIWLNGGPGCSSMDGALMEIGPFRVNNNRQITLNEGTWMQTADLLFVDQPGGTGFSYTDVYDRELDEASIHFVTFLKNYMKTFPEDAKKQIYIAGESYAGQYIPYFAEYILKENAKDNDFSLDLKGLLIGNGWIEPDLQSLSYVPFFLDNNLIDKNNSRFDKVLRDHEKCQNAIADPNDHAFEKNACNRVMDTLLRAVMEGEGGVRTCINMYDYRKSDFYPACGANWPEDLVKVTPFLNLKEVQDNLNLKNPKIWEECDSTVSRYFSPSSSRKSFELLPNLLKQLPIMLFSGDKDIICNHLGTEMIIEKLDIGNQELGFTNESVPYKWYYDDAQVGEIRAQNNLSYVKIFDSSHMVPYDLPEVSRGLLDIMFPDSASFGGKFMTPVYDYSTDDFFYSSTEPEEDSTDNKTPEEHKEPVKHGLSFYFFEFVVLALLGTVFFYFYRQYTGSNTKSSFLSTSASRKKKRVHWFDDSGDDDDTQNSSLPEPATGGKSMLGSVLSKLGYNNSASYTPLERGGDSRDIELGEIEDQFIVSDDEDFISGHGSNQNQSQNRNATDFHGAQ</sequence>
<evidence type="ECO:0000256" key="3">
    <source>
        <dbReference type="ARBA" id="ARBA00009431"/>
    </source>
</evidence>
<dbReference type="GO" id="GO:0006915">
    <property type="term" value="P:apoptotic process"/>
    <property type="evidence" value="ECO:0007669"/>
    <property type="project" value="UniProtKB-KW"/>
</dbReference>
<evidence type="ECO:0000256" key="4">
    <source>
        <dbReference type="ARBA" id="ARBA00022645"/>
    </source>
</evidence>
<evidence type="ECO:0000256" key="8">
    <source>
        <dbReference type="ARBA" id="ARBA00022729"/>
    </source>
</evidence>
<feature type="region of interest" description="Disordered" evidence="15">
    <location>
        <begin position="620"/>
        <end position="647"/>
    </location>
</feature>
<comment type="catalytic activity">
    <reaction evidence="1">
        <text>Preferential release of a C-terminal arginine or lysine residue.</text>
        <dbReference type="EC" id="3.4.16.6"/>
    </reaction>
</comment>
<dbReference type="AlphaFoldDB" id="A0A9W6YXG5"/>
<evidence type="ECO:0000256" key="13">
    <source>
        <dbReference type="ARBA" id="ARBA00023180"/>
    </source>
</evidence>
<proteinExistence type="inferred from homology"/>
<comment type="caution">
    <text evidence="17">The sequence shown here is derived from an EMBL/GenBank/DDBJ whole genome shotgun (WGS) entry which is preliminary data.</text>
</comment>
<evidence type="ECO:0000313" key="18">
    <source>
        <dbReference type="Proteomes" id="UP001165063"/>
    </source>
</evidence>
<keyword evidence="8 14" id="KW-0732">Signal</keyword>
<dbReference type="InterPro" id="IPR033124">
    <property type="entry name" value="Ser_caboxypep_his_AS"/>
</dbReference>
<dbReference type="PROSITE" id="PS00560">
    <property type="entry name" value="CARBOXYPEPT_SER_HIS"/>
    <property type="match status" value="1"/>
</dbReference>
<feature type="compositionally biased region" description="Polar residues" evidence="15">
    <location>
        <begin position="628"/>
        <end position="640"/>
    </location>
</feature>
<dbReference type="InterPro" id="IPR018202">
    <property type="entry name" value="Ser_caboxypep_ser_AS"/>
</dbReference>
<accession>A0A9W6YXG5</accession>
<evidence type="ECO:0000256" key="15">
    <source>
        <dbReference type="SAM" id="MobiDB-lite"/>
    </source>
</evidence>
<dbReference type="Proteomes" id="UP001165063">
    <property type="component" value="Unassembled WGS sequence"/>
</dbReference>
<gene>
    <name evidence="17" type="ORF">Amon01_000269800</name>
</gene>
<keyword evidence="9 14" id="KW-0378">Hydrolase</keyword>
<dbReference type="InterPro" id="IPR029058">
    <property type="entry name" value="AB_hydrolase_fold"/>
</dbReference>
<evidence type="ECO:0000256" key="9">
    <source>
        <dbReference type="ARBA" id="ARBA00022801"/>
    </source>
</evidence>
<keyword evidence="12 16" id="KW-0472">Membrane</keyword>
<evidence type="ECO:0000256" key="10">
    <source>
        <dbReference type="ARBA" id="ARBA00022989"/>
    </source>
</evidence>
<evidence type="ECO:0000256" key="14">
    <source>
        <dbReference type="RuleBase" id="RU361156"/>
    </source>
</evidence>
<dbReference type="GO" id="GO:0005802">
    <property type="term" value="C:trans-Golgi network"/>
    <property type="evidence" value="ECO:0007669"/>
    <property type="project" value="TreeGrafter"/>
</dbReference>
<feature type="chain" id="PRO_5041012366" description="Carboxypeptidase" evidence="14">
    <location>
        <begin position="23"/>
        <end position="647"/>
    </location>
</feature>
<dbReference type="GO" id="GO:0006508">
    <property type="term" value="P:proteolysis"/>
    <property type="evidence" value="ECO:0007669"/>
    <property type="project" value="UniProtKB-KW"/>
</dbReference>
<evidence type="ECO:0000256" key="11">
    <source>
        <dbReference type="ARBA" id="ARBA00023034"/>
    </source>
</evidence>
<keyword evidence="4 14" id="KW-0121">Carboxypeptidase</keyword>
<evidence type="ECO:0000256" key="5">
    <source>
        <dbReference type="ARBA" id="ARBA00022670"/>
    </source>
</evidence>
<evidence type="ECO:0000256" key="16">
    <source>
        <dbReference type="SAM" id="Phobius"/>
    </source>
</evidence>
<feature type="transmembrane region" description="Helical" evidence="16">
    <location>
        <begin position="507"/>
        <end position="528"/>
    </location>
</feature>
<evidence type="ECO:0000256" key="7">
    <source>
        <dbReference type="ARBA" id="ARBA00022703"/>
    </source>
</evidence>
<keyword evidence="7" id="KW-0053">Apoptosis</keyword>
<keyword evidence="10 16" id="KW-1133">Transmembrane helix</keyword>
<comment type="subcellular location">
    <subcellularLocation>
        <location evidence="2">Golgi apparatus</location>
        <location evidence="2">trans-Golgi network membrane</location>
        <topology evidence="2">Single-pass type I membrane protein</topology>
    </subcellularLocation>
</comment>
<dbReference type="GO" id="GO:0004185">
    <property type="term" value="F:serine-type carboxypeptidase activity"/>
    <property type="evidence" value="ECO:0007669"/>
    <property type="project" value="UniProtKB-UniRule"/>
</dbReference>
<organism evidence="17 18">
    <name type="scientific">Ambrosiozyma monospora</name>
    <name type="common">Yeast</name>
    <name type="synonym">Endomycopsis monosporus</name>
    <dbReference type="NCBI Taxonomy" id="43982"/>
    <lineage>
        <taxon>Eukaryota</taxon>
        <taxon>Fungi</taxon>
        <taxon>Dikarya</taxon>
        <taxon>Ascomycota</taxon>
        <taxon>Saccharomycotina</taxon>
        <taxon>Pichiomycetes</taxon>
        <taxon>Pichiales</taxon>
        <taxon>Pichiaceae</taxon>
        <taxon>Ambrosiozyma</taxon>
    </lineage>
</organism>
<dbReference type="OrthoDB" id="443318at2759"/>
<evidence type="ECO:0000256" key="12">
    <source>
        <dbReference type="ARBA" id="ARBA00023136"/>
    </source>
</evidence>
<protein>
    <recommendedName>
        <fullName evidence="14">Carboxypeptidase</fullName>
        <ecNumber evidence="14">3.4.16.-</ecNumber>
    </recommendedName>
</protein>
<dbReference type="EC" id="3.4.16.-" evidence="14"/>
<evidence type="ECO:0000256" key="1">
    <source>
        <dbReference type="ARBA" id="ARBA00001003"/>
    </source>
</evidence>
<keyword evidence="13" id="KW-0325">Glycoprotein</keyword>
<dbReference type="PANTHER" id="PTHR11802:SF190">
    <property type="entry name" value="PHEROMONE-PROCESSING CARBOXYPEPTIDASE KEX1"/>
    <property type="match status" value="1"/>
</dbReference>
<reference evidence="17" key="1">
    <citation type="submission" date="2023-04" db="EMBL/GenBank/DDBJ databases">
        <title>Ambrosiozyma monospora NBRC 1965.</title>
        <authorList>
            <person name="Ichikawa N."/>
            <person name="Sato H."/>
            <person name="Tonouchi N."/>
        </authorList>
    </citation>
    <scope>NUCLEOTIDE SEQUENCE</scope>
    <source>
        <strain evidence="17">NBRC 1965</strain>
    </source>
</reference>